<protein>
    <recommendedName>
        <fullName evidence="3">Transposase</fullName>
    </recommendedName>
</protein>
<gene>
    <name evidence="1" type="ORF">LIQ08_18245</name>
</gene>
<evidence type="ECO:0000313" key="2">
    <source>
        <dbReference type="Proteomes" id="UP001297370"/>
    </source>
</evidence>
<dbReference type="AlphaFoldDB" id="A0AAJ1B8V4"/>
<reference evidence="1" key="1">
    <citation type="submission" date="2021-10" db="EMBL/GenBank/DDBJ databases">
        <title>Collection of gut derived symbiotic bacterial strains cultured from healthy donors.</title>
        <authorList>
            <person name="Lin H."/>
            <person name="Littmann E."/>
            <person name="Claire K."/>
            <person name="Pamer E."/>
        </authorList>
    </citation>
    <scope>NUCLEOTIDE SEQUENCE</scope>
    <source>
        <strain evidence="1">MSK.23.18</strain>
    </source>
</reference>
<evidence type="ECO:0008006" key="3">
    <source>
        <dbReference type="Google" id="ProtNLM"/>
    </source>
</evidence>
<accession>A0AAJ1B8V4</accession>
<name>A0AAJ1B8V4_MEDGN</name>
<proteinExistence type="predicted"/>
<organism evidence="1 2">
    <name type="scientific">Mediterraneibacter gnavus</name>
    <name type="common">Ruminococcus gnavus</name>
    <dbReference type="NCBI Taxonomy" id="33038"/>
    <lineage>
        <taxon>Bacteria</taxon>
        <taxon>Bacillati</taxon>
        <taxon>Bacillota</taxon>
        <taxon>Clostridia</taxon>
        <taxon>Lachnospirales</taxon>
        <taxon>Lachnospiraceae</taxon>
        <taxon>Mediterraneibacter</taxon>
    </lineage>
</organism>
<dbReference type="RefSeq" id="WP_226972295.1">
    <property type="nucleotide sequence ID" value="NZ_JAAIQY010000059.1"/>
</dbReference>
<dbReference type="Proteomes" id="UP001297370">
    <property type="component" value="Unassembled WGS sequence"/>
</dbReference>
<dbReference type="EMBL" id="JAJBOM010000051">
    <property type="protein sequence ID" value="MCB5621055.1"/>
    <property type="molecule type" value="Genomic_DNA"/>
</dbReference>
<evidence type="ECO:0000313" key="1">
    <source>
        <dbReference type="EMBL" id="MCB5621055.1"/>
    </source>
</evidence>
<comment type="caution">
    <text evidence="1">The sequence shown here is derived from an EMBL/GenBank/DDBJ whole genome shotgun (WGS) entry which is preliminary data.</text>
</comment>
<sequence>MPLRTIIGKAHPSDNTLMYPNEKYQEYFPDAVLPEELPEAYRSCCLRIGAYAIIRYVLNEYKLSQLLARWFPKDNGLLMDLVAYLIVNEDNAGQYYPDFAFCHPLFSDGMRIYSDSKVCRFLKSVTKEQTFGFLNDWNSRRDHKQRIYISYDSTNKNCQAGEIDLIEYGKAKDDKGIPVFNIAIAFDNTNRVPLFYEEYPGSITDVSQFIYTVDKVSDYRYKKIMITLICTMTGKGILSLMKRIKILSSRN</sequence>